<dbReference type="NCBIfam" id="TIGR00120">
    <property type="entry name" value="ArgJ"/>
    <property type="match status" value="1"/>
</dbReference>
<evidence type="ECO:0000256" key="4">
    <source>
        <dbReference type="ARBA" id="ARBA00022605"/>
    </source>
</evidence>
<evidence type="ECO:0000256" key="7">
    <source>
        <dbReference type="ARBA" id="ARBA00023268"/>
    </source>
</evidence>
<protein>
    <recommendedName>
        <fullName evidence="10">Arginine biosynthesis bifunctional protein ArgJ</fullName>
    </recommendedName>
    <domain>
        <recommendedName>
            <fullName evidence="10">Glutamate N-acetyltransferase</fullName>
            <ecNumber evidence="10">2.3.1.35</ecNumber>
        </recommendedName>
        <alternativeName>
            <fullName evidence="10">Ornithine acetyltransferase</fullName>
            <shortName evidence="10">OATase</shortName>
        </alternativeName>
        <alternativeName>
            <fullName evidence="10">Ornithine transacetylase</fullName>
        </alternativeName>
    </domain>
    <domain>
        <recommendedName>
            <fullName evidence="10">Amino-acid acetyltransferase</fullName>
            <ecNumber evidence="10">2.3.1.1</ecNumber>
        </recommendedName>
        <alternativeName>
            <fullName evidence="10">N-acetylglutamate synthase</fullName>
            <shortName evidence="10">AGSase</shortName>
        </alternativeName>
    </domain>
    <component>
        <recommendedName>
            <fullName evidence="10">Arginine biosynthesis bifunctional protein ArgJ alpha chain</fullName>
        </recommendedName>
    </component>
    <component>
        <recommendedName>
            <fullName evidence="10">Arginine biosynthesis bifunctional protein ArgJ beta chain</fullName>
        </recommendedName>
    </component>
</protein>
<evidence type="ECO:0000256" key="10">
    <source>
        <dbReference type="HAMAP-Rule" id="MF_01106"/>
    </source>
</evidence>
<dbReference type="AlphaFoldDB" id="A0A430AZM2"/>
<keyword evidence="3 10" id="KW-0055">Arginine biosynthesis</keyword>
<comment type="caution">
    <text evidence="11">The sequence shown here is derived from an EMBL/GenBank/DDBJ whole genome shotgun (WGS) entry which is preliminary data.</text>
</comment>
<keyword evidence="5 10" id="KW-0808">Transferase</keyword>
<dbReference type="GO" id="GO:0004358">
    <property type="term" value="F:L-glutamate N-acetyltransferase activity, acting on acetyl-L-ornithine as donor"/>
    <property type="evidence" value="ECO:0007669"/>
    <property type="project" value="UniProtKB-UniRule"/>
</dbReference>
<dbReference type="EC" id="2.3.1.1" evidence="10"/>
<dbReference type="SUPFAM" id="SSF56266">
    <property type="entry name" value="DmpA/ArgJ-like"/>
    <property type="match status" value="1"/>
</dbReference>
<dbReference type="EC" id="2.3.1.35" evidence="10"/>
<keyword evidence="7 10" id="KW-0511">Multifunctional enzyme</keyword>
<comment type="catalytic activity">
    <reaction evidence="10">
        <text>L-glutamate + acetyl-CoA = N-acetyl-L-glutamate + CoA + H(+)</text>
        <dbReference type="Rhea" id="RHEA:24292"/>
        <dbReference type="ChEBI" id="CHEBI:15378"/>
        <dbReference type="ChEBI" id="CHEBI:29985"/>
        <dbReference type="ChEBI" id="CHEBI:44337"/>
        <dbReference type="ChEBI" id="CHEBI:57287"/>
        <dbReference type="ChEBI" id="CHEBI:57288"/>
        <dbReference type="EC" id="2.3.1.1"/>
    </reaction>
</comment>
<feature type="binding site" evidence="10">
    <location>
        <position position="186"/>
    </location>
    <ligand>
        <name>substrate</name>
    </ligand>
</feature>
<dbReference type="PANTHER" id="PTHR23100">
    <property type="entry name" value="ARGININE BIOSYNTHESIS BIFUNCTIONAL PROTEIN ARGJ"/>
    <property type="match status" value="1"/>
</dbReference>
<dbReference type="NCBIfam" id="NF003802">
    <property type="entry name" value="PRK05388.1"/>
    <property type="match status" value="1"/>
</dbReference>
<comment type="subunit">
    <text evidence="2 10">Heterotetramer of two alpha and two beta chains.</text>
</comment>
<evidence type="ECO:0000256" key="8">
    <source>
        <dbReference type="ARBA" id="ARBA00023315"/>
    </source>
</evidence>
<evidence type="ECO:0000256" key="9">
    <source>
        <dbReference type="ARBA" id="ARBA00049439"/>
    </source>
</evidence>
<keyword evidence="4 10" id="KW-0028">Amino-acid biosynthesis</keyword>
<dbReference type="RefSeq" id="WP_126807790.1">
    <property type="nucleotide sequence ID" value="NZ_NGKA01000005.1"/>
</dbReference>
<feature type="binding site" evidence="10">
    <location>
        <position position="399"/>
    </location>
    <ligand>
        <name>substrate</name>
    </ligand>
</feature>
<name>A0A430AZM2_9ENTE</name>
<dbReference type="HAMAP" id="MF_01106">
    <property type="entry name" value="ArgJ"/>
    <property type="match status" value="1"/>
</dbReference>
<comment type="function">
    <text evidence="10">Catalyzes two activities which are involved in the cyclic version of arginine biosynthesis: the synthesis of N-acetylglutamate from glutamate and acetyl-CoA as the acetyl donor, and of ornithine by transacetylation between N(2)-acetylornithine and glutamate.</text>
</comment>
<evidence type="ECO:0000256" key="3">
    <source>
        <dbReference type="ARBA" id="ARBA00022571"/>
    </source>
</evidence>
<comment type="pathway">
    <text evidence="10">Amino-acid biosynthesis; L-arginine biosynthesis; L-ornithine and N-acetyl-L-glutamate from L-glutamate and N(2)-acetyl-L-ornithine (cyclic): step 1/1.</text>
</comment>
<evidence type="ECO:0000256" key="1">
    <source>
        <dbReference type="ARBA" id="ARBA00006774"/>
    </source>
</evidence>
<dbReference type="Gene3D" id="3.60.70.12">
    <property type="entry name" value="L-amino peptidase D-ALA esterase/amidase"/>
    <property type="match status" value="1"/>
</dbReference>
<keyword evidence="6 10" id="KW-0068">Autocatalytic cleavage</keyword>
<feature type="binding site" evidence="10">
    <location>
        <position position="272"/>
    </location>
    <ligand>
        <name>substrate</name>
    </ligand>
</feature>
<evidence type="ECO:0000256" key="6">
    <source>
        <dbReference type="ARBA" id="ARBA00022813"/>
    </source>
</evidence>
<dbReference type="Gene3D" id="3.10.20.340">
    <property type="entry name" value="ArgJ beta chain, C-terminal domain"/>
    <property type="match status" value="1"/>
</dbReference>
<sequence length="399" mass="42262">MNIIEKGTIASPKGFYADGVHCGIKRKKHDLGLIYSDVPATVAAVYTTNKVKAAPILVNQQTISRSGKIQAVLVNSGVANACTGSQGLANAQKTLNMIAEKLVISNDLVGIASTGVIGKQLPMHSMAAGIDLLNAFSGKPKNFHQAILTTDLTTKELTVSNVIQNKKVTVAGVAKGSGMINPNMATMLAFITTDVCIEDTLLQSTLKECVDQSFNQITVDGDTSTNDMVMVLANGQAGNLPLTVSDPDYSLFKEMLLTVTEDLAKKVARDGEGATKLIEVQVSGCGSVKSANHIAKTVVGSNLVKTAIFGEDANWGRIICAIGYADEEVEPEKIKIAIGDVDVLQAGEPCDFSNEEMAQVLKKDTVVITIDMGTGTKSGRAWGCDLTYEYVDINAAYHT</sequence>
<organism evidence="11 12">
    <name type="scientific">Vagococcus elongatus</name>
    <dbReference type="NCBI Taxonomy" id="180344"/>
    <lineage>
        <taxon>Bacteria</taxon>
        <taxon>Bacillati</taxon>
        <taxon>Bacillota</taxon>
        <taxon>Bacilli</taxon>
        <taxon>Lactobacillales</taxon>
        <taxon>Enterococcaceae</taxon>
        <taxon>Vagococcus</taxon>
    </lineage>
</organism>
<dbReference type="InterPro" id="IPR042195">
    <property type="entry name" value="ArgJ_beta_C"/>
</dbReference>
<evidence type="ECO:0000256" key="5">
    <source>
        <dbReference type="ARBA" id="ARBA00022679"/>
    </source>
</evidence>
<dbReference type="UniPathway" id="UPA00068">
    <property type="reaction ID" value="UER00106"/>
</dbReference>
<dbReference type="OrthoDB" id="9804242at2"/>
<dbReference type="PANTHER" id="PTHR23100:SF0">
    <property type="entry name" value="ARGININE BIOSYNTHESIS BIFUNCTIONAL PROTEIN ARGJ, MITOCHONDRIAL"/>
    <property type="match status" value="1"/>
</dbReference>
<feature type="binding site" evidence="10">
    <location>
        <position position="149"/>
    </location>
    <ligand>
        <name>substrate</name>
    </ligand>
</feature>
<dbReference type="GO" id="GO:0006592">
    <property type="term" value="P:ornithine biosynthetic process"/>
    <property type="evidence" value="ECO:0007669"/>
    <property type="project" value="TreeGrafter"/>
</dbReference>
<dbReference type="FunFam" id="3.10.20.340:FF:000001">
    <property type="entry name" value="Arginine biosynthesis bifunctional protein ArgJ, chloroplastic"/>
    <property type="match status" value="1"/>
</dbReference>
<feature type="site" description="Involved in the stabilization of negative charge on the oxyanion by the formation of the oxyanion hole" evidence="10">
    <location>
        <position position="114"/>
    </location>
</feature>
<keyword evidence="10" id="KW-0963">Cytoplasm</keyword>
<comment type="similarity">
    <text evidence="1 10">Belongs to the ArgJ family.</text>
</comment>
<comment type="subcellular location">
    <subcellularLocation>
        <location evidence="10">Cytoplasm</location>
    </subcellularLocation>
</comment>
<dbReference type="GO" id="GO:0004042">
    <property type="term" value="F:L-glutamate N-acetyltransferase activity"/>
    <property type="evidence" value="ECO:0007669"/>
    <property type="project" value="UniProtKB-UniRule"/>
</dbReference>
<feature type="chain" id="PRO_5023276628" description="Arginine biosynthesis bifunctional protein ArgJ beta chain" evidence="10">
    <location>
        <begin position="186"/>
        <end position="399"/>
    </location>
</feature>
<dbReference type="GO" id="GO:0006526">
    <property type="term" value="P:L-arginine biosynthetic process"/>
    <property type="evidence" value="ECO:0007669"/>
    <property type="project" value="UniProtKB-UniRule"/>
</dbReference>
<feature type="site" description="Involved in the stabilization of negative charge on the oxyanion by the formation of the oxyanion hole" evidence="10">
    <location>
        <position position="115"/>
    </location>
</feature>
<dbReference type="CDD" id="cd02152">
    <property type="entry name" value="OAT"/>
    <property type="match status" value="1"/>
</dbReference>
<accession>A0A430AZM2</accession>
<keyword evidence="12" id="KW-1185">Reference proteome</keyword>
<keyword evidence="8 10" id="KW-0012">Acyltransferase</keyword>
<feature type="site" description="Cleavage; by autolysis" evidence="10">
    <location>
        <begin position="185"/>
        <end position="186"/>
    </location>
</feature>
<evidence type="ECO:0000313" key="12">
    <source>
        <dbReference type="Proteomes" id="UP000287605"/>
    </source>
</evidence>
<feature type="binding site" evidence="10">
    <location>
        <position position="394"/>
    </location>
    <ligand>
        <name>substrate</name>
    </ligand>
</feature>
<dbReference type="Proteomes" id="UP000287605">
    <property type="component" value="Unassembled WGS sequence"/>
</dbReference>
<feature type="chain" id="PRO_5023276627" description="Arginine biosynthesis bifunctional protein ArgJ alpha chain" evidence="10">
    <location>
        <begin position="1"/>
        <end position="185"/>
    </location>
</feature>
<dbReference type="Pfam" id="PF01960">
    <property type="entry name" value="ArgJ"/>
    <property type="match status" value="1"/>
</dbReference>
<evidence type="ECO:0000313" key="11">
    <source>
        <dbReference type="EMBL" id="RSU13509.1"/>
    </source>
</evidence>
<reference evidence="11 12" key="1">
    <citation type="submission" date="2017-05" db="EMBL/GenBank/DDBJ databases">
        <title>Vagococcus spp. assemblies.</title>
        <authorList>
            <person name="Gulvik C.A."/>
        </authorList>
    </citation>
    <scope>NUCLEOTIDE SEQUENCE [LARGE SCALE GENOMIC DNA]</scope>
    <source>
        <strain evidence="11 12">CCUG 51432</strain>
    </source>
</reference>
<dbReference type="InterPro" id="IPR002813">
    <property type="entry name" value="Arg_biosynth_ArgJ"/>
</dbReference>
<dbReference type="GO" id="GO:0005737">
    <property type="term" value="C:cytoplasm"/>
    <property type="evidence" value="ECO:0007669"/>
    <property type="project" value="UniProtKB-SubCell"/>
</dbReference>
<comment type="pathway">
    <text evidence="10">Amino-acid biosynthesis; L-arginine biosynthesis; N(2)-acetyl-L-ornithine from L-glutamate: step 1/4.</text>
</comment>
<feature type="active site" description="Nucleophile" evidence="10">
    <location>
        <position position="186"/>
    </location>
</feature>
<dbReference type="InterPro" id="IPR016117">
    <property type="entry name" value="ArgJ-like_dom_sf"/>
</dbReference>
<dbReference type="EMBL" id="NGKA01000005">
    <property type="protein sequence ID" value="RSU13509.1"/>
    <property type="molecule type" value="Genomic_DNA"/>
</dbReference>
<proteinExistence type="inferred from homology"/>
<evidence type="ECO:0000256" key="2">
    <source>
        <dbReference type="ARBA" id="ARBA00011475"/>
    </source>
</evidence>
<dbReference type="FunFam" id="3.60.70.12:FF:000001">
    <property type="entry name" value="Arginine biosynthesis bifunctional protein ArgJ, chloroplastic"/>
    <property type="match status" value="1"/>
</dbReference>
<gene>
    <name evidence="10" type="primary">argJ</name>
    <name evidence="11" type="ORF">CBF29_04450</name>
</gene>
<feature type="binding site" evidence="10">
    <location>
        <position position="175"/>
    </location>
    <ligand>
        <name>substrate</name>
    </ligand>
</feature>
<comment type="catalytic activity">
    <reaction evidence="9 10">
        <text>N(2)-acetyl-L-ornithine + L-glutamate = N-acetyl-L-glutamate + L-ornithine</text>
        <dbReference type="Rhea" id="RHEA:15349"/>
        <dbReference type="ChEBI" id="CHEBI:29985"/>
        <dbReference type="ChEBI" id="CHEBI:44337"/>
        <dbReference type="ChEBI" id="CHEBI:46911"/>
        <dbReference type="ChEBI" id="CHEBI:57805"/>
        <dbReference type="EC" id="2.3.1.35"/>
    </reaction>
</comment>